<dbReference type="GO" id="GO:0007165">
    <property type="term" value="P:signal transduction"/>
    <property type="evidence" value="ECO:0007669"/>
    <property type="project" value="InterPro"/>
</dbReference>
<dbReference type="AlphaFoldDB" id="A0A8H6YJ03"/>
<feature type="compositionally biased region" description="Polar residues" evidence="1">
    <location>
        <begin position="18"/>
        <end position="37"/>
    </location>
</feature>
<dbReference type="Gene3D" id="1.10.555.10">
    <property type="entry name" value="Rho GTPase activation protein"/>
    <property type="match status" value="1"/>
</dbReference>
<evidence type="ECO:0000259" key="3">
    <source>
        <dbReference type="PROSITE" id="PS51016"/>
    </source>
</evidence>
<name>A0A8H6YJ03_9AGAR</name>
<feature type="compositionally biased region" description="Basic residues" evidence="1">
    <location>
        <begin position="580"/>
        <end position="589"/>
    </location>
</feature>
<evidence type="ECO:0000259" key="2">
    <source>
        <dbReference type="PROSITE" id="PS50238"/>
    </source>
</evidence>
<dbReference type="Pfam" id="PF00620">
    <property type="entry name" value="RhoGAP"/>
    <property type="match status" value="1"/>
</dbReference>
<dbReference type="SMART" id="SM00139">
    <property type="entry name" value="MyTH4"/>
    <property type="match status" value="1"/>
</dbReference>
<dbReference type="PANTHER" id="PTHR45876:SF8">
    <property type="entry name" value="FI04035P"/>
    <property type="match status" value="1"/>
</dbReference>
<dbReference type="PROSITE" id="PS50238">
    <property type="entry name" value="RHOGAP"/>
    <property type="match status" value="1"/>
</dbReference>
<dbReference type="GO" id="GO:0005856">
    <property type="term" value="C:cytoskeleton"/>
    <property type="evidence" value="ECO:0007669"/>
    <property type="project" value="InterPro"/>
</dbReference>
<sequence length="589" mass="65171">MAHRAPPPQSLNAAVELLTSSQSESGHGTTTNRSTSGPKLVIPSSPTREKGKHPPSPRRPIPATPTGMWNSRSASAPMVAGREISAPKLNHAATMDMSPVKNRAAGKPIPVEPRVRPPTQLTQTATIGSGTYPILPQDLASEIKQFSESDFARQYFSTHRTGFIFRKRVPVTQMMTWQKTPLHSPLLTLRRALNKDAVKIFKVIQHIMGDRDRDKPVGVRMPSENHVSMVASINASTTSLGGNSAGIIEEERWLLGEGLTHGELRDEIYCQVMKQLTGNPNPESVFRGWQLLCVLLITFPPSKNFETYLRSFIQQHTTHQEGRVDVIAKYCVKRLAFIAKKGPRGRPPTAAEIETASDAAFNPSTFGESLDAIFRLQERTYPSQRVPIILPFLADGILALGGSKSEGIFRVPGDGDSVSELKLRIDKGYYTLDGVDDPHVLASLMKLWLRELCDPLVPDEMYNECITNSKDPGACVQIVERLPTINRRVVLFVISFLQLFLEDRIQNITKMTPANLALVMAPNLLRCNSDSMSVVFTNAQYEQIFVYNLLLHLKCGEVDEGYKPAHGLGAVSSSSPPRNSKSRSRRPTH</sequence>
<dbReference type="InterPro" id="IPR038185">
    <property type="entry name" value="MyTH4_dom_sf"/>
</dbReference>
<dbReference type="FunFam" id="1.10.555.10:FF:000045">
    <property type="entry name" value="RhoGAP domain containing protein"/>
    <property type="match status" value="1"/>
</dbReference>
<evidence type="ECO:0000313" key="4">
    <source>
        <dbReference type="EMBL" id="KAF7362103.1"/>
    </source>
</evidence>
<dbReference type="Proteomes" id="UP000620124">
    <property type="component" value="Unassembled WGS sequence"/>
</dbReference>
<organism evidence="4 5">
    <name type="scientific">Mycena venus</name>
    <dbReference type="NCBI Taxonomy" id="2733690"/>
    <lineage>
        <taxon>Eukaryota</taxon>
        <taxon>Fungi</taxon>
        <taxon>Dikarya</taxon>
        <taxon>Basidiomycota</taxon>
        <taxon>Agaricomycotina</taxon>
        <taxon>Agaricomycetes</taxon>
        <taxon>Agaricomycetidae</taxon>
        <taxon>Agaricales</taxon>
        <taxon>Marasmiineae</taxon>
        <taxon>Mycenaceae</taxon>
        <taxon>Mycena</taxon>
    </lineage>
</organism>
<comment type="caution">
    <text evidence="4">The sequence shown here is derived from an EMBL/GenBank/DDBJ whole genome shotgun (WGS) entry which is preliminary data.</text>
</comment>
<dbReference type="InterPro" id="IPR008936">
    <property type="entry name" value="Rho_GTPase_activation_prot"/>
</dbReference>
<accession>A0A8H6YJ03</accession>
<evidence type="ECO:0000256" key="1">
    <source>
        <dbReference type="SAM" id="MobiDB-lite"/>
    </source>
</evidence>
<dbReference type="Gene3D" id="1.25.40.530">
    <property type="entry name" value="MyTH4 domain"/>
    <property type="match status" value="1"/>
</dbReference>
<feature type="region of interest" description="Disordered" evidence="1">
    <location>
        <begin position="1"/>
        <end position="73"/>
    </location>
</feature>
<protein>
    <submittedName>
        <fullName evidence="4">Rho GTPase-activating protein 39 isoform 2</fullName>
    </submittedName>
</protein>
<dbReference type="PANTHER" id="PTHR45876">
    <property type="entry name" value="FI04035P"/>
    <property type="match status" value="1"/>
</dbReference>
<dbReference type="SUPFAM" id="SSF48350">
    <property type="entry name" value="GTPase activation domain, GAP"/>
    <property type="match status" value="1"/>
</dbReference>
<dbReference type="InterPro" id="IPR000198">
    <property type="entry name" value="RhoGAP_dom"/>
</dbReference>
<dbReference type="Pfam" id="PF00784">
    <property type="entry name" value="MyTH4"/>
    <property type="match status" value="1"/>
</dbReference>
<reference evidence="4" key="1">
    <citation type="submission" date="2020-05" db="EMBL/GenBank/DDBJ databases">
        <title>Mycena genomes resolve the evolution of fungal bioluminescence.</title>
        <authorList>
            <person name="Tsai I.J."/>
        </authorList>
    </citation>
    <scope>NUCLEOTIDE SEQUENCE</scope>
    <source>
        <strain evidence="4">CCC161011</strain>
    </source>
</reference>
<dbReference type="GO" id="GO:0005737">
    <property type="term" value="C:cytoplasm"/>
    <property type="evidence" value="ECO:0007669"/>
    <property type="project" value="TreeGrafter"/>
</dbReference>
<dbReference type="OrthoDB" id="437889at2759"/>
<evidence type="ECO:0000313" key="5">
    <source>
        <dbReference type="Proteomes" id="UP000620124"/>
    </source>
</evidence>
<feature type="domain" description="Rho-GAP" evidence="2">
    <location>
        <begin position="368"/>
        <end position="557"/>
    </location>
</feature>
<keyword evidence="5" id="KW-1185">Reference proteome</keyword>
<dbReference type="PROSITE" id="PS51016">
    <property type="entry name" value="MYTH4"/>
    <property type="match status" value="1"/>
</dbReference>
<dbReference type="EMBL" id="JACAZI010000004">
    <property type="protein sequence ID" value="KAF7362103.1"/>
    <property type="molecule type" value="Genomic_DNA"/>
</dbReference>
<feature type="domain" description="MyTH4" evidence="3">
    <location>
        <begin position="177"/>
        <end position="357"/>
    </location>
</feature>
<proteinExistence type="predicted"/>
<gene>
    <name evidence="4" type="ORF">MVEN_00556000</name>
</gene>
<dbReference type="InterPro" id="IPR000857">
    <property type="entry name" value="MyTH4_dom"/>
</dbReference>
<dbReference type="SMART" id="SM00324">
    <property type="entry name" value="RhoGAP"/>
    <property type="match status" value="1"/>
</dbReference>
<feature type="region of interest" description="Disordered" evidence="1">
    <location>
        <begin position="567"/>
        <end position="589"/>
    </location>
</feature>
<dbReference type="GO" id="GO:0005096">
    <property type="term" value="F:GTPase activator activity"/>
    <property type="evidence" value="ECO:0007669"/>
    <property type="project" value="TreeGrafter"/>
</dbReference>